<dbReference type="RefSeq" id="YP_009054638.1">
    <property type="nucleotide sequence ID" value="NC_024758.1"/>
</dbReference>
<dbReference type="GO" id="GO:0005739">
    <property type="term" value="C:mitochondrion"/>
    <property type="evidence" value="ECO:0007669"/>
    <property type="project" value="TreeGrafter"/>
</dbReference>
<dbReference type="Gene3D" id="1.10.10.2210">
    <property type="match status" value="1"/>
</dbReference>
<dbReference type="InterPro" id="IPR024937">
    <property type="entry name" value="Domain_X"/>
</dbReference>
<dbReference type="GO" id="GO:0006315">
    <property type="term" value="P:homing of group II introns"/>
    <property type="evidence" value="ECO:0007669"/>
    <property type="project" value="TreeGrafter"/>
</dbReference>
<proteinExistence type="predicted"/>
<dbReference type="Gene3D" id="3.30.70.2630">
    <property type="match status" value="1"/>
</dbReference>
<evidence type="ECO:0000259" key="1">
    <source>
        <dbReference type="PROSITE" id="PS50878"/>
    </source>
</evidence>
<keyword evidence="2" id="KW-0548">Nucleotidyltransferase</keyword>
<accession>A0A076VKH0</accession>
<dbReference type="Gene3D" id="3.10.10.20">
    <property type="match status" value="1"/>
</dbReference>
<dbReference type="InterPro" id="IPR043502">
    <property type="entry name" value="DNA/RNA_pol_sf"/>
</dbReference>
<dbReference type="GO" id="GO:0003964">
    <property type="term" value="F:RNA-directed DNA polymerase activity"/>
    <property type="evidence" value="ECO:0007669"/>
    <property type="project" value="UniProtKB-KW"/>
</dbReference>
<keyword evidence="2" id="KW-0808">Transferase</keyword>
<name>A0A076VKH0_9CHLO</name>
<geneLocation type="mitochondrion" evidence="2"/>
<dbReference type="Pfam" id="PF01348">
    <property type="entry name" value="Intron_maturas2"/>
    <property type="match status" value="1"/>
</dbReference>
<dbReference type="PANTHER" id="PTHR33642">
    <property type="entry name" value="COX1/OXI3 INTRON 1 PROTEIN-RELATED"/>
    <property type="match status" value="1"/>
</dbReference>
<dbReference type="GO" id="GO:0090615">
    <property type="term" value="P:mitochondrial mRNA processing"/>
    <property type="evidence" value="ECO:0007669"/>
    <property type="project" value="TreeGrafter"/>
</dbReference>
<evidence type="ECO:0000313" key="2">
    <source>
        <dbReference type="EMBL" id="AIK29126.1"/>
    </source>
</evidence>
<dbReference type="CDD" id="cd01651">
    <property type="entry name" value="RT_G2_intron"/>
    <property type="match status" value="1"/>
</dbReference>
<dbReference type="PANTHER" id="PTHR33642:SF4">
    <property type="entry name" value="COX1_OXI3 INTRON 1 PROTEIN-RELATED"/>
    <property type="match status" value="1"/>
</dbReference>
<protein>
    <submittedName>
        <fullName evidence="2">Hypothetical reverse transcriptase/maturase</fullName>
    </submittedName>
</protein>
<sequence>MSCKTYLPYESGNGLVRSGGKSIMNGVGNRKNCMRVNNVSMAKFMNLIHNLPVPPYTFARNPLMGNVDLNISPENKSYSATTGLGTVLQTDKVQGPNLNNFVSYGTVGLPKGRKSYGNRSFVVVPYWTFCMTLCTITNHKELTVGRKGKKSSSLKKATSMIPEGCGHLADLYTRNQKDISLVNYKLIHLIADVKTLHLAYERIKSKPSNMTKGDSDETLDGVNRNDHMRRAHKLLKNHIYKVDRHFVLMHNNAQVNNCLIRLSNLLRAGKFRFSSSRRIQIPKPGKFETRPLSIASHREKQSLLERKISPRDKIVQKAIQLVLEGVFNPSFMDCSHGFIPGKGTHTALKQIDTQCQNAYWFIEVDISKCFDTIDHSILCNILSVRIQCDKTLALIQSALKAGYVEMGKLALYADIGTPQGSVLSPLLCNVYMHELDKFVSSLVQKHCKGSKHVQNKTYSALLQKLNNTSNMTEKREIRANLRKIPVGDPFDPNLIRVRYVRYADDFVVSVLGPHSLAVRLLKEIEEFLGNTLKLQMNAAKRVITNVKTHKAHFLGVSIQCSKHAEKPVTLSKTGKRVRVTPQFQKNETFPRVRLHAPIQDIFAKLHTRGFIQWANDGKTAKPTALTRLVNMNHSDILAYYNKIIRGILNYYSFADNFKSLGSVVRTLQMSCARTLALKYKLRFASKVFKKYGNALTDPETQKGLYVPHTYKRTRQFKQSVPIALAVMEGSWNKK</sequence>
<dbReference type="SUPFAM" id="SSF56672">
    <property type="entry name" value="DNA/RNA polymerases"/>
    <property type="match status" value="1"/>
</dbReference>
<keyword evidence="2" id="KW-0695">RNA-directed DNA polymerase</keyword>
<organism evidence="2">
    <name type="scientific">Chromochloris zofingiensis</name>
    <dbReference type="NCBI Taxonomy" id="31302"/>
    <lineage>
        <taxon>Eukaryota</taxon>
        <taxon>Viridiplantae</taxon>
        <taxon>Chlorophyta</taxon>
        <taxon>core chlorophytes</taxon>
        <taxon>Chlorophyceae</taxon>
        <taxon>CS clade</taxon>
        <taxon>Sphaeropleales</taxon>
        <taxon>Chromochloridaceae</taxon>
        <taxon>Chromochloris</taxon>
    </lineage>
</organism>
<dbReference type="AlphaFoldDB" id="A0A076VKH0"/>
<dbReference type="InterPro" id="IPR000477">
    <property type="entry name" value="RT_dom"/>
</dbReference>
<dbReference type="Pfam" id="PF00078">
    <property type="entry name" value="RVT_1"/>
    <property type="match status" value="1"/>
</dbReference>
<keyword evidence="2" id="KW-0496">Mitochondrion</keyword>
<feature type="domain" description="Reverse transcriptase" evidence="1">
    <location>
        <begin position="262"/>
        <end position="558"/>
    </location>
</feature>
<dbReference type="EMBL" id="KJ806268">
    <property type="protein sequence ID" value="AIK29126.1"/>
    <property type="molecule type" value="Genomic_DNA"/>
</dbReference>
<reference evidence="2" key="1">
    <citation type="journal article" date="2014" name="Genome Biol. Evol.">
        <title>Gene arrangement convergence, diverse intron content, and genetic code modifications in mitochondrial genomes of Sphaeropleales (Chlorophyta).</title>
        <authorList>
            <person name="Fucikova K."/>
            <person name="Lewis P.O."/>
            <person name="Gonzalez-Halphen D."/>
            <person name="Lewis L.A."/>
        </authorList>
    </citation>
    <scope>NUCLEOTIDE SEQUENCE</scope>
    <source>
        <strain evidence="2">UTEX 56</strain>
    </source>
</reference>
<dbReference type="PROSITE" id="PS50878">
    <property type="entry name" value="RT_POL"/>
    <property type="match status" value="1"/>
</dbReference>